<dbReference type="InterPro" id="IPR015424">
    <property type="entry name" value="PyrdxlP-dep_Trfase"/>
</dbReference>
<dbReference type="Gene3D" id="3.40.630.30">
    <property type="match status" value="1"/>
</dbReference>
<comment type="similarity">
    <text evidence="2">Belongs to the class-II pyridoxal-phosphate-dependent aminotransferase family. Histidinol-phosphate aminotransferase subfamily.</text>
</comment>
<dbReference type="InterPro" id="IPR004838">
    <property type="entry name" value="NHTrfase_class1_PyrdxlP-BS"/>
</dbReference>
<dbReference type="SUPFAM" id="SSF55729">
    <property type="entry name" value="Acyl-CoA N-acyltransferases (Nat)"/>
    <property type="match status" value="1"/>
</dbReference>
<evidence type="ECO:0000256" key="2">
    <source>
        <dbReference type="ARBA" id="ARBA00007970"/>
    </source>
</evidence>
<dbReference type="GO" id="GO:0004400">
    <property type="term" value="F:histidinol-phosphate transaminase activity"/>
    <property type="evidence" value="ECO:0007669"/>
    <property type="project" value="UniProtKB-EC"/>
</dbReference>
<dbReference type="Gene3D" id="3.90.1150.10">
    <property type="entry name" value="Aspartate Aminotransferase, domain 1"/>
    <property type="match status" value="1"/>
</dbReference>
<dbReference type="InterPro" id="IPR004839">
    <property type="entry name" value="Aminotransferase_I/II_large"/>
</dbReference>
<dbReference type="PANTHER" id="PTHR43643">
    <property type="entry name" value="HISTIDINOL-PHOSPHATE AMINOTRANSFERASE 2"/>
    <property type="match status" value="1"/>
</dbReference>
<evidence type="ECO:0000313" key="11">
    <source>
        <dbReference type="EMBL" id="QJT02385.1"/>
    </source>
</evidence>
<dbReference type="PANTHER" id="PTHR43643:SF6">
    <property type="entry name" value="HISTIDINOL-PHOSPHATE AMINOTRANSFERASE"/>
    <property type="match status" value="1"/>
</dbReference>
<evidence type="ECO:0000256" key="7">
    <source>
        <dbReference type="ARBA" id="ARBA00023102"/>
    </source>
</evidence>
<protein>
    <recommendedName>
        <fullName evidence="9">Aminotransferase</fullName>
        <ecNumber evidence="9">2.6.1.-</ecNumber>
    </recommendedName>
</protein>
<comment type="similarity">
    <text evidence="9">Belongs to the class-I pyridoxal-phosphate-dependent aminotransferase family.</text>
</comment>
<evidence type="ECO:0000256" key="4">
    <source>
        <dbReference type="ARBA" id="ARBA00022605"/>
    </source>
</evidence>
<dbReference type="Pfam" id="PF00155">
    <property type="entry name" value="Aminotran_1_2"/>
    <property type="match status" value="1"/>
</dbReference>
<feature type="domain" description="Aminotransferase class I/classII large" evidence="10">
    <location>
        <begin position="269"/>
        <end position="562"/>
    </location>
</feature>
<dbReference type="RefSeq" id="WP_171397903.1">
    <property type="nucleotide sequence ID" value="NZ_CP049838.1"/>
</dbReference>
<dbReference type="EC" id="2.6.1.-" evidence="9"/>
<dbReference type="GO" id="GO:0030170">
    <property type="term" value="F:pyridoxal phosphate binding"/>
    <property type="evidence" value="ECO:0007669"/>
    <property type="project" value="InterPro"/>
</dbReference>
<name>A0A6M4WSR4_9ACTN</name>
<dbReference type="SUPFAM" id="SSF53383">
    <property type="entry name" value="PLP-dependent transferases"/>
    <property type="match status" value="1"/>
</dbReference>
<evidence type="ECO:0000256" key="1">
    <source>
        <dbReference type="ARBA" id="ARBA00005011"/>
    </source>
</evidence>
<dbReference type="GO" id="GO:0000105">
    <property type="term" value="P:L-histidine biosynthetic process"/>
    <property type="evidence" value="ECO:0007669"/>
    <property type="project" value="UniProtKB-KW"/>
</dbReference>
<dbReference type="Gene3D" id="3.40.640.10">
    <property type="entry name" value="Type I PLP-dependent aspartate aminotransferase-like (Major domain)"/>
    <property type="match status" value="1"/>
</dbReference>
<comment type="pathway">
    <text evidence="1">Amino-acid biosynthesis; L-histidine biosynthesis; L-histidine from 5-phospho-alpha-D-ribose 1-diphosphate: step 7/9.</text>
</comment>
<evidence type="ECO:0000256" key="6">
    <source>
        <dbReference type="ARBA" id="ARBA00022898"/>
    </source>
</evidence>
<evidence type="ECO:0000256" key="8">
    <source>
        <dbReference type="ARBA" id="ARBA00047481"/>
    </source>
</evidence>
<reference evidence="11" key="1">
    <citation type="submission" date="2020-03" db="EMBL/GenBank/DDBJ databases">
        <title>Molecular networking-based the target discovery of potent antiproliferative macrolactams: 5/6/7/16 polycyclic ansamycins and glycosylated trienomycin from Streptomyces cacaoi subsp. asoensis.</title>
        <authorList>
            <person name="Liu L.-L."/>
        </authorList>
    </citation>
    <scope>NUCLEOTIDE SEQUENCE [LARGE SCALE GENOMIC DNA]</scope>
    <source>
        <strain evidence="11">H2S5</strain>
    </source>
</reference>
<comment type="cofactor">
    <cofactor evidence="9">
        <name>pyridoxal 5'-phosphate</name>
        <dbReference type="ChEBI" id="CHEBI:597326"/>
    </cofactor>
</comment>
<evidence type="ECO:0000313" key="12">
    <source>
        <dbReference type="Proteomes" id="UP000502665"/>
    </source>
</evidence>
<dbReference type="Proteomes" id="UP000502665">
    <property type="component" value="Chromosome"/>
</dbReference>
<evidence type="ECO:0000256" key="3">
    <source>
        <dbReference type="ARBA" id="ARBA00022576"/>
    </source>
</evidence>
<evidence type="ECO:0000256" key="5">
    <source>
        <dbReference type="ARBA" id="ARBA00022679"/>
    </source>
</evidence>
<dbReference type="InterPro" id="IPR015422">
    <property type="entry name" value="PyrdxlP-dep_Trfase_small"/>
</dbReference>
<keyword evidence="3 9" id="KW-0032">Aminotransferase</keyword>
<evidence type="ECO:0000259" key="10">
    <source>
        <dbReference type="Pfam" id="PF00155"/>
    </source>
</evidence>
<gene>
    <name evidence="11" type="ORF">G9272_20365</name>
</gene>
<comment type="catalytic activity">
    <reaction evidence="8">
        <text>L-histidinol phosphate + 2-oxoglutarate = 3-(imidazol-4-yl)-2-oxopropyl phosphate + L-glutamate</text>
        <dbReference type="Rhea" id="RHEA:23744"/>
        <dbReference type="ChEBI" id="CHEBI:16810"/>
        <dbReference type="ChEBI" id="CHEBI:29985"/>
        <dbReference type="ChEBI" id="CHEBI:57766"/>
        <dbReference type="ChEBI" id="CHEBI:57980"/>
        <dbReference type="EC" id="2.6.1.9"/>
    </reaction>
</comment>
<keyword evidence="6" id="KW-0663">Pyridoxal phosphate</keyword>
<sequence length="596" mass="64992">MGRDLQLRTATSEDLEWIHALRHRVYAQELGQHAPDPTGRLRDGLDGDNVYLVAARGAVRIGFVSLTPPWLGRYALDKYLTRDELPLLNDGDPFEVRILTVEPRWRATAAAPLLMYAALRWIASRGGRRVVAMGRTELLDMYLAAGLRPVGRTVHSGAVTFEVLTGGVTELTKVTMDRYRALLRRFESVVDWRLDMPFAPRPDGCEHGGASFTAIGADFRSLDRRHRIVAADVLDAWFPPAPGVRAALTEDPAWAARTSPPTGAEGLLAEIATARALPVETLAVGAGSSDLIFRAFGRLLTPDSRVLLMDPGYGEYAHVTERVIGCRVDRFRLRREDGWRIDPDRLSAAVGSGRYDLVVVVNPNNPTGRHAPAAELRALIAAAPARTRWWIDEAYLGYVDPAESLAGLAATDPRVVVCTSLSKMYALSGMRAAYLVAEPATAARLRRWTPPWPVSLPAQLAAVAALRDPEYYDDCWLRTHALRRRLAADLAGLDETVVVEEGVANFLNLTLPSGGPSAARLVNECRRHDVYLRDLSPLSSQYRGRTVRVAVRDTAENARIVAACRTALDALWPGPASRVAMPAGVSAAGSAAGSAR</sequence>
<dbReference type="PROSITE" id="PS00105">
    <property type="entry name" value="AA_TRANSFER_CLASS_1"/>
    <property type="match status" value="1"/>
</dbReference>
<dbReference type="EMBL" id="CP049838">
    <property type="protein sequence ID" value="QJT02385.1"/>
    <property type="molecule type" value="Genomic_DNA"/>
</dbReference>
<keyword evidence="4" id="KW-0028">Amino-acid biosynthesis</keyword>
<organism evidence="11 12">
    <name type="scientific">Streptomyces asoensis</name>
    <dbReference type="NCBI Taxonomy" id="249586"/>
    <lineage>
        <taxon>Bacteria</taxon>
        <taxon>Bacillati</taxon>
        <taxon>Actinomycetota</taxon>
        <taxon>Actinomycetes</taxon>
        <taxon>Kitasatosporales</taxon>
        <taxon>Streptomycetaceae</taxon>
        <taxon>Streptomyces</taxon>
    </lineage>
</organism>
<keyword evidence="7" id="KW-0368">Histidine biosynthesis</keyword>
<dbReference type="InterPro" id="IPR015421">
    <property type="entry name" value="PyrdxlP-dep_Trfase_major"/>
</dbReference>
<dbReference type="InterPro" id="IPR050106">
    <property type="entry name" value="HistidinolP_aminotransfase"/>
</dbReference>
<accession>A0A6M4WSR4</accession>
<evidence type="ECO:0000256" key="9">
    <source>
        <dbReference type="RuleBase" id="RU000481"/>
    </source>
</evidence>
<dbReference type="InterPro" id="IPR016181">
    <property type="entry name" value="Acyl_CoA_acyltransferase"/>
</dbReference>
<dbReference type="AlphaFoldDB" id="A0A6M4WSR4"/>
<proteinExistence type="inferred from homology"/>
<keyword evidence="12" id="KW-1185">Reference proteome</keyword>
<keyword evidence="5 9" id="KW-0808">Transferase</keyword>
<dbReference type="CDD" id="cd00609">
    <property type="entry name" value="AAT_like"/>
    <property type="match status" value="1"/>
</dbReference>